<proteinExistence type="predicted"/>
<feature type="compositionally biased region" description="Gly residues" evidence="1">
    <location>
        <begin position="51"/>
        <end position="61"/>
    </location>
</feature>
<feature type="region of interest" description="Disordered" evidence="1">
    <location>
        <begin position="1"/>
        <end position="20"/>
    </location>
</feature>
<protein>
    <submittedName>
        <fullName evidence="2">Uncharacterized protein</fullName>
    </submittedName>
</protein>
<dbReference type="EMBL" id="BOMV01000011">
    <property type="protein sequence ID" value="GIE94170.1"/>
    <property type="molecule type" value="Genomic_DNA"/>
</dbReference>
<comment type="caution">
    <text evidence="2">The sequence shown here is derived from an EMBL/GenBank/DDBJ whole genome shotgun (WGS) entry which is preliminary data.</text>
</comment>
<gene>
    <name evidence="2" type="ORF">Ari01nite_16350</name>
</gene>
<evidence type="ECO:0000313" key="2">
    <source>
        <dbReference type="EMBL" id="GIE94170.1"/>
    </source>
</evidence>
<sequence>MPADGIPTAGGRPADGRPSELGGNAGCCGCLRIDDGIATVGRPEADVVPAGGRGPPAGSAGGSPAASLLTSREPLGGALGGTWPMGVPGGYLLTGSEGALPLAGMPGSPVSAGVSDPLWPNRRLATFARLCADDDLSNWSVTEHLRSPGYLAQHYGIRKAGMRRIEEYRRIPAC</sequence>
<evidence type="ECO:0000313" key="3">
    <source>
        <dbReference type="Proteomes" id="UP000636960"/>
    </source>
</evidence>
<name>A0A919JST0_9ACTN</name>
<evidence type="ECO:0000256" key="1">
    <source>
        <dbReference type="SAM" id="MobiDB-lite"/>
    </source>
</evidence>
<dbReference type="AlphaFoldDB" id="A0A919JST0"/>
<reference evidence="2" key="1">
    <citation type="submission" date="2021-01" db="EMBL/GenBank/DDBJ databases">
        <title>Whole genome shotgun sequence of Actinoplanes rishiriensis NBRC 108556.</title>
        <authorList>
            <person name="Komaki H."/>
            <person name="Tamura T."/>
        </authorList>
    </citation>
    <scope>NUCLEOTIDE SEQUENCE</scope>
    <source>
        <strain evidence="2">NBRC 108556</strain>
    </source>
</reference>
<accession>A0A919JST0</accession>
<dbReference type="Proteomes" id="UP000636960">
    <property type="component" value="Unassembled WGS sequence"/>
</dbReference>
<feature type="region of interest" description="Disordered" evidence="1">
    <location>
        <begin position="49"/>
        <end position="69"/>
    </location>
</feature>
<keyword evidence="3" id="KW-1185">Reference proteome</keyword>
<organism evidence="2 3">
    <name type="scientific">Paractinoplanes rishiriensis</name>
    <dbReference type="NCBI Taxonomy" id="1050105"/>
    <lineage>
        <taxon>Bacteria</taxon>
        <taxon>Bacillati</taxon>
        <taxon>Actinomycetota</taxon>
        <taxon>Actinomycetes</taxon>
        <taxon>Micromonosporales</taxon>
        <taxon>Micromonosporaceae</taxon>
        <taxon>Paractinoplanes</taxon>
    </lineage>
</organism>